<evidence type="ECO:0000256" key="1">
    <source>
        <dbReference type="ARBA" id="ARBA00009437"/>
    </source>
</evidence>
<evidence type="ECO:0000256" key="3">
    <source>
        <dbReference type="ARBA" id="ARBA00023125"/>
    </source>
</evidence>
<dbReference type="PANTHER" id="PTHR30579:SF3">
    <property type="entry name" value="TRANSCRIPTIONAL REGULATORY PROTEIN"/>
    <property type="match status" value="1"/>
</dbReference>
<dbReference type="InterPro" id="IPR036390">
    <property type="entry name" value="WH_DNA-bd_sf"/>
</dbReference>
<comment type="caution">
    <text evidence="6">The sequence shown here is derived from an EMBL/GenBank/DDBJ whole genome shotgun (WGS) entry which is preliminary data.</text>
</comment>
<dbReference type="Gene3D" id="1.10.10.10">
    <property type="entry name" value="Winged helix-like DNA-binding domain superfamily/Winged helix DNA-binding domain"/>
    <property type="match status" value="1"/>
</dbReference>
<dbReference type="SUPFAM" id="SSF46785">
    <property type="entry name" value="Winged helix' DNA-binding domain"/>
    <property type="match status" value="1"/>
</dbReference>
<proteinExistence type="inferred from homology"/>
<dbReference type="Proteomes" id="UP000318801">
    <property type="component" value="Unassembled WGS sequence"/>
</dbReference>
<reference evidence="6 7" key="1">
    <citation type="submission" date="2019-06" db="EMBL/GenBank/DDBJ databases">
        <authorList>
            <person name="Li M."/>
        </authorList>
    </citation>
    <scope>NUCLEOTIDE SEQUENCE [LARGE SCALE GENOMIC DNA]</scope>
    <source>
        <strain evidence="6 7">BGMRC2036</strain>
    </source>
</reference>
<dbReference type="Pfam" id="PF00126">
    <property type="entry name" value="HTH_1"/>
    <property type="match status" value="1"/>
</dbReference>
<keyword evidence="7" id="KW-1185">Reference proteome</keyword>
<dbReference type="GO" id="GO:0003677">
    <property type="term" value="F:DNA binding"/>
    <property type="evidence" value="ECO:0007669"/>
    <property type="project" value="UniProtKB-KW"/>
</dbReference>
<dbReference type="SUPFAM" id="SSF53850">
    <property type="entry name" value="Periplasmic binding protein-like II"/>
    <property type="match status" value="1"/>
</dbReference>
<dbReference type="AlphaFoldDB" id="A0A506U5Z8"/>
<evidence type="ECO:0000313" key="7">
    <source>
        <dbReference type="Proteomes" id="UP000318801"/>
    </source>
</evidence>
<organism evidence="6 7">
    <name type="scientific">Martelella alba</name>
    <dbReference type="NCBI Taxonomy" id="2590451"/>
    <lineage>
        <taxon>Bacteria</taxon>
        <taxon>Pseudomonadati</taxon>
        <taxon>Pseudomonadota</taxon>
        <taxon>Alphaproteobacteria</taxon>
        <taxon>Hyphomicrobiales</taxon>
        <taxon>Aurantimonadaceae</taxon>
        <taxon>Martelella</taxon>
    </lineage>
</organism>
<protein>
    <submittedName>
        <fullName evidence="6">LysR family transcriptional regulator</fullName>
    </submittedName>
</protein>
<evidence type="ECO:0000259" key="5">
    <source>
        <dbReference type="PROSITE" id="PS50931"/>
    </source>
</evidence>
<dbReference type="PROSITE" id="PS50931">
    <property type="entry name" value="HTH_LYSR"/>
    <property type="match status" value="1"/>
</dbReference>
<dbReference type="InterPro" id="IPR000847">
    <property type="entry name" value="LysR_HTH_N"/>
</dbReference>
<dbReference type="InterPro" id="IPR050176">
    <property type="entry name" value="LTTR"/>
</dbReference>
<name>A0A506U5Z8_9HYPH</name>
<sequence length="289" mass="32159">MADASWDDLQLFFEVAETGGLSGASQRTGQSAPTIGRKMLALERTLGRSLFFRSQRGYRLAHDGEILFERVKIMREAANGIADWHKDAFALPIVAVSIETWLSGLVTDHVGQIRSAEDPFRICCNSVRQGLDLTFRGADVAVLFSAPESGNLAVRRSVRMAYAVYRARSERGNHDLPWISLGTSIAETAADRYVFENHEPGIMIWTEDRHLVPRLIEQGAGRSILPVHEGDRNGKLMRESDVIETLTHPLFIVAHDDDRHRPEIRLVIERLAALLKALEPRLTGVGGVS</sequence>
<dbReference type="PANTHER" id="PTHR30579">
    <property type="entry name" value="TRANSCRIPTIONAL REGULATOR"/>
    <property type="match status" value="1"/>
</dbReference>
<dbReference type="EMBL" id="VHLG01000008">
    <property type="protein sequence ID" value="TPW29783.1"/>
    <property type="molecule type" value="Genomic_DNA"/>
</dbReference>
<dbReference type="InterPro" id="IPR036388">
    <property type="entry name" value="WH-like_DNA-bd_sf"/>
</dbReference>
<accession>A0A506U5Z8</accession>
<evidence type="ECO:0000256" key="2">
    <source>
        <dbReference type="ARBA" id="ARBA00023015"/>
    </source>
</evidence>
<dbReference type="GO" id="GO:0003700">
    <property type="term" value="F:DNA-binding transcription factor activity"/>
    <property type="evidence" value="ECO:0007669"/>
    <property type="project" value="InterPro"/>
</dbReference>
<keyword evidence="2" id="KW-0805">Transcription regulation</keyword>
<keyword evidence="3" id="KW-0238">DNA-binding</keyword>
<evidence type="ECO:0000256" key="4">
    <source>
        <dbReference type="ARBA" id="ARBA00023163"/>
    </source>
</evidence>
<dbReference type="OrthoDB" id="9796526at2"/>
<dbReference type="RefSeq" id="WP_141149506.1">
    <property type="nucleotide sequence ID" value="NZ_VHLG01000008.1"/>
</dbReference>
<evidence type="ECO:0000313" key="6">
    <source>
        <dbReference type="EMBL" id="TPW29783.1"/>
    </source>
</evidence>
<gene>
    <name evidence="6" type="ORF">FJU08_13355</name>
</gene>
<keyword evidence="4" id="KW-0804">Transcription</keyword>
<feature type="domain" description="HTH lysR-type" evidence="5">
    <location>
        <begin position="1"/>
        <end position="61"/>
    </location>
</feature>
<comment type="similarity">
    <text evidence="1">Belongs to the LysR transcriptional regulatory family.</text>
</comment>